<dbReference type="PROSITE" id="PS50103">
    <property type="entry name" value="ZF_C3H1"/>
    <property type="match status" value="1"/>
</dbReference>
<evidence type="ECO:0000313" key="6">
    <source>
        <dbReference type="EMBL" id="JAP94350.1"/>
    </source>
</evidence>
<keyword evidence="3 4" id="KW-0862">Zinc</keyword>
<evidence type="ECO:0000256" key="4">
    <source>
        <dbReference type="PROSITE-ProRule" id="PRU00723"/>
    </source>
</evidence>
<evidence type="ECO:0000256" key="3">
    <source>
        <dbReference type="ARBA" id="ARBA00022833"/>
    </source>
</evidence>
<gene>
    <name evidence="6" type="ORF">TPC1_13028</name>
</gene>
<feature type="non-terminal residue" evidence="6">
    <location>
        <position position="218"/>
    </location>
</feature>
<organism evidence="6">
    <name type="scientific">Trepomonas sp. PC1</name>
    <dbReference type="NCBI Taxonomy" id="1076344"/>
    <lineage>
        <taxon>Eukaryota</taxon>
        <taxon>Metamonada</taxon>
        <taxon>Diplomonadida</taxon>
        <taxon>Hexamitidae</taxon>
        <taxon>Hexamitinae</taxon>
        <taxon>Trepomonas</taxon>
    </lineage>
</organism>
<dbReference type="AlphaFoldDB" id="A0A146KC10"/>
<dbReference type="GO" id="GO:0003729">
    <property type="term" value="F:mRNA binding"/>
    <property type="evidence" value="ECO:0007669"/>
    <property type="project" value="TreeGrafter"/>
</dbReference>
<dbReference type="GO" id="GO:0008270">
    <property type="term" value="F:zinc ion binding"/>
    <property type="evidence" value="ECO:0007669"/>
    <property type="project" value="UniProtKB-KW"/>
</dbReference>
<dbReference type="PANTHER" id="PTHR12681">
    <property type="entry name" value="ZINC FINGER-CONTAINING PROTEIN P48ZNF"/>
    <property type="match status" value="1"/>
</dbReference>
<reference evidence="6" key="1">
    <citation type="submission" date="2015-07" db="EMBL/GenBank/DDBJ databases">
        <title>Adaptation to a free-living lifestyle via gene acquisitions in the diplomonad Trepomonas sp. PC1.</title>
        <authorList>
            <person name="Xu F."/>
            <person name="Jerlstrom-Hultqvist J."/>
            <person name="Kolisko M."/>
            <person name="Simpson A.G.B."/>
            <person name="Roger A.J."/>
            <person name="Svard S.G."/>
            <person name="Andersson J.O."/>
        </authorList>
    </citation>
    <scope>NUCLEOTIDE SEQUENCE</scope>
    <source>
        <strain evidence="6">PC1</strain>
    </source>
</reference>
<proteinExistence type="predicted"/>
<feature type="zinc finger region" description="C3H1-type" evidence="4">
    <location>
        <begin position="103"/>
        <end position="130"/>
    </location>
</feature>
<feature type="non-terminal residue" evidence="6">
    <location>
        <position position="1"/>
    </location>
</feature>
<dbReference type="PANTHER" id="PTHR12681:SF0">
    <property type="entry name" value="ZINC FINGER CCCH DOMAIN-CONTAINING PROTEIN 15"/>
    <property type="match status" value="1"/>
</dbReference>
<name>A0A146KC10_9EUKA</name>
<dbReference type="InterPro" id="IPR036855">
    <property type="entry name" value="Znf_CCCH_sf"/>
</dbReference>
<keyword evidence="2 4" id="KW-0863">Zinc-finger</keyword>
<protein>
    <submittedName>
        <fullName evidence="6">Zinc finger domain-containing protein</fullName>
    </submittedName>
</protein>
<sequence length="218" mass="25542">LNTSPKKKVNEVSKKSVQKEAKQVIEDQTFGLKNKNKSKKVQQYVQSIEKNVNNKVQTILNKDKPQQSASDIQKAIKEEERKQQQLALLRQTLKQPKVPDGEDPKSYMCIYFQYGCCEKGDKCKFSHGVKEKVYTEQELIEQKLQKEVEKEAIRQKELGFSTDDMGSMDIHRDMRDQLLEFRAKQTSTKSGRDFMEVLQEMTEEIKKKYQLEKDLQNQ</sequence>
<dbReference type="GO" id="GO:0005829">
    <property type="term" value="C:cytosol"/>
    <property type="evidence" value="ECO:0007669"/>
    <property type="project" value="TreeGrafter"/>
</dbReference>
<dbReference type="EMBL" id="GDID01002256">
    <property type="protein sequence ID" value="JAP94350.1"/>
    <property type="molecule type" value="Transcribed_RNA"/>
</dbReference>
<dbReference type="Gene3D" id="4.10.1000.10">
    <property type="entry name" value="Zinc finger, CCCH-type"/>
    <property type="match status" value="1"/>
</dbReference>
<dbReference type="InterPro" id="IPR000571">
    <property type="entry name" value="Znf_CCCH"/>
</dbReference>
<accession>A0A146KC10</accession>
<evidence type="ECO:0000256" key="2">
    <source>
        <dbReference type="ARBA" id="ARBA00022771"/>
    </source>
</evidence>
<dbReference type="SUPFAM" id="SSF90229">
    <property type="entry name" value="CCCH zinc finger"/>
    <property type="match status" value="1"/>
</dbReference>
<keyword evidence="1 4" id="KW-0479">Metal-binding</keyword>
<evidence type="ECO:0000259" key="5">
    <source>
        <dbReference type="PROSITE" id="PS50103"/>
    </source>
</evidence>
<dbReference type="GO" id="GO:0002181">
    <property type="term" value="P:cytoplasmic translation"/>
    <property type="evidence" value="ECO:0007669"/>
    <property type="project" value="TreeGrafter"/>
</dbReference>
<feature type="domain" description="C3H1-type" evidence="5">
    <location>
        <begin position="103"/>
        <end position="130"/>
    </location>
</feature>
<evidence type="ECO:0000256" key="1">
    <source>
        <dbReference type="ARBA" id="ARBA00022723"/>
    </source>
</evidence>